<evidence type="ECO:0000256" key="3">
    <source>
        <dbReference type="ARBA" id="ARBA00005842"/>
    </source>
</evidence>
<evidence type="ECO:0000313" key="14">
    <source>
        <dbReference type="EMBL" id="GAA0565796.1"/>
    </source>
</evidence>
<keyword evidence="4 10" id="KW-0808">Transferase</keyword>
<evidence type="ECO:0000256" key="5">
    <source>
        <dbReference type="ARBA" id="ARBA00022694"/>
    </source>
</evidence>
<comment type="function">
    <text evidence="2 10 12">Catalyzes the transfer of a dimethylallyl group onto the adenine at position 37 in tRNAs that read codons beginning with uridine, leading to the formation of N6-(dimethylallyl)adenosine (i(6)A).</text>
</comment>
<name>A0ABP3PLE4_9PROT</name>
<feature type="site" description="Interaction with substrate tRNA" evidence="10">
    <location>
        <position position="103"/>
    </location>
</feature>
<keyword evidence="7 10" id="KW-0067">ATP-binding</keyword>
<keyword evidence="8 10" id="KW-0460">Magnesium</keyword>
<comment type="caution">
    <text evidence="10">Lacks conserved residue(s) required for the propagation of feature annotation.</text>
</comment>
<evidence type="ECO:0000313" key="15">
    <source>
        <dbReference type="Proteomes" id="UP001499951"/>
    </source>
</evidence>
<feature type="region of interest" description="Interaction with substrate tRNA" evidence="10">
    <location>
        <begin position="161"/>
        <end position="165"/>
    </location>
</feature>
<feature type="site" description="Interaction with substrate tRNA" evidence="10">
    <location>
        <position position="125"/>
    </location>
</feature>
<dbReference type="InterPro" id="IPR039657">
    <property type="entry name" value="Dimethylallyltransferase"/>
</dbReference>
<feature type="binding site" evidence="10">
    <location>
        <begin position="14"/>
        <end position="19"/>
    </location>
    <ligand>
        <name>substrate</name>
    </ligand>
</feature>
<comment type="subunit">
    <text evidence="10">Monomer.</text>
</comment>
<evidence type="ECO:0000256" key="13">
    <source>
        <dbReference type="RuleBase" id="RU003785"/>
    </source>
</evidence>
<dbReference type="Gene3D" id="3.40.50.300">
    <property type="entry name" value="P-loop containing nucleotide triphosphate hydrolases"/>
    <property type="match status" value="1"/>
</dbReference>
<feature type="binding site" evidence="10">
    <location>
        <begin position="12"/>
        <end position="19"/>
    </location>
    <ligand>
        <name>ATP</name>
        <dbReference type="ChEBI" id="CHEBI:30616"/>
    </ligand>
</feature>
<dbReference type="EMBL" id="BAAADD010000003">
    <property type="protein sequence ID" value="GAA0565796.1"/>
    <property type="molecule type" value="Genomic_DNA"/>
</dbReference>
<dbReference type="InterPro" id="IPR027417">
    <property type="entry name" value="P-loop_NTPase"/>
</dbReference>
<protein>
    <recommendedName>
        <fullName evidence="10">tRNA dimethylallyltransferase</fullName>
        <ecNumber evidence="10">2.5.1.75</ecNumber>
    </recommendedName>
    <alternativeName>
        <fullName evidence="10">Dimethylallyl diphosphate:tRNA dimethylallyltransferase</fullName>
        <shortName evidence="10">DMAPP:tRNA dimethylallyltransferase</shortName>
        <shortName evidence="10">DMATase</shortName>
    </alternativeName>
    <alternativeName>
        <fullName evidence="10">Isopentenyl-diphosphate:tRNA isopentenyltransferase</fullName>
        <shortName evidence="10">IPP transferase</shortName>
        <shortName evidence="10">IPPT</shortName>
        <shortName evidence="10">IPTase</shortName>
    </alternativeName>
</protein>
<dbReference type="RefSeq" id="WP_208393782.1">
    <property type="nucleotide sequence ID" value="NZ_BAAADD010000003.1"/>
</dbReference>
<proteinExistence type="inferred from homology"/>
<dbReference type="Gene3D" id="1.10.20.140">
    <property type="match status" value="1"/>
</dbReference>
<dbReference type="Proteomes" id="UP001499951">
    <property type="component" value="Unassembled WGS sequence"/>
</dbReference>
<feature type="region of interest" description="Interaction with substrate tRNA" evidence="10">
    <location>
        <begin position="37"/>
        <end position="40"/>
    </location>
</feature>
<evidence type="ECO:0000256" key="12">
    <source>
        <dbReference type="RuleBase" id="RU003784"/>
    </source>
</evidence>
<evidence type="ECO:0000256" key="9">
    <source>
        <dbReference type="ARBA" id="ARBA00049563"/>
    </source>
</evidence>
<gene>
    <name evidence="10 14" type="primary">miaA</name>
    <name evidence="14" type="ORF">GCM10008942_12700</name>
</gene>
<evidence type="ECO:0000256" key="11">
    <source>
        <dbReference type="RuleBase" id="RU003783"/>
    </source>
</evidence>
<comment type="caution">
    <text evidence="14">The sequence shown here is derived from an EMBL/GenBank/DDBJ whole genome shotgun (WGS) entry which is preliminary data.</text>
</comment>
<evidence type="ECO:0000256" key="8">
    <source>
        <dbReference type="ARBA" id="ARBA00022842"/>
    </source>
</evidence>
<dbReference type="Pfam" id="PF01715">
    <property type="entry name" value="IPPT"/>
    <property type="match status" value="1"/>
</dbReference>
<keyword evidence="5 10" id="KW-0819">tRNA processing</keyword>
<evidence type="ECO:0000256" key="4">
    <source>
        <dbReference type="ARBA" id="ARBA00022679"/>
    </source>
</evidence>
<dbReference type="PANTHER" id="PTHR11088:SF60">
    <property type="entry name" value="TRNA DIMETHYLALLYLTRANSFERASE"/>
    <property type="match status" value="1"/>
</dbReference>
<organism evidence="14 15">
    <name type="scientific">Rhizomicrobium electricum</name>
    <dbReference type="NCBI Taxonomy" id="480070"/>
    <lineage>
        <taxon>Bacteria</taxon>
        <taxon>Pseudomonadati</taxon>
        <taxon>Pseudomonadota</taxon>
        <taxon>Alphaproteobacteria</taxon>
        <taxon>Micropepsales</taxon>
        <taxon>Micropepsaceae</taxon>
        <taxon>Rhizomicrobium</taxon>
    </lineage>
</organism>
<dbReference type="InterPro" id="IPR018022">
    <property type="entry name" value="IPT"/>
</dbReference>
<comment type="cofactor">
    <cofactor evidence="1 10">
        <name>Mg(2+)</name>
        <dbReference type="ChEBI" id="CHEBI:18420"/>
    </cofactor>
</comment>
<evidence type="ECO:0000256" key="6">
    <source>
        <dbReference type="ARBA" id="ARBA00022741"/>
    </source>
</evidence>
<keyword evidence="6 10" id="KW-0547">Nucleotide-binding</keyword>
<dbReference type="HAMAP" id="MF_00185">
    <property type="entry name" value="IPP_trans"/>
    <property type="match status" value="1"/>
</dbReference>
<dbReference type="NCBIfam" id="TIGR00174">
    <property type="entry name" value="miaA"/>
    <property type="match status" value="1"/>
</dbReference>
<accession>A0ABP3PLE4</accession>
<sequence>MSASFNAVLIAGPTASGKSAAALTLAEELNGIVINADSMQVYREVRILSARPSEADVARAPHLLYGHVGAAERYSVGRYQIDAAAALAKAQAENRLPIFVGGTGLYFAALTDGLAAIPSVPVDIREAARVRLAALGVASLHAELMVRDPLTAAGLRSSDPQRVLRAWEVFEATGRPLASWQKEAGTPVLAGLKLARFVLDLDRADLRERIRVRFLKMLEEGAAAEAAALAGLDPTLPAAKILGLRQLTALATGEIEAEDAITLAVTATRQFAKRQVTWFRHRMADWEWLSVDDSRNIVSRMRHVSS</sequence>
<comment type="similarity">
    <text evidence="3 10 13">Belongs to the IPP transferase family.</text>
</comment>
<reference evidence="15" key="1">
    <citation type="journal article" date="2019" name="Int. J. Syst. Evol. Microbiol.">
        <title>The Global Catalogue of Microorganisms (GCM) 10K type strain sequencing project: providing services to taxonomists for standard genome sequencing and annotation.</title>
        <authorList>
            <consortium name="The Broad Institute Genomics Platform"/>
            <consortium name="The Broad Institute Genome Sequencing Center for Infectious Disease"/>
            <person name="Wu L."/>
            <person name="Ma J."/>
        </authorList>
    </citation>
    <scope>NUCLEOTIDE SEQUENCE [LARGE SCALE GENOMIC DNA]</scope>
    <source>
        <strain evidence="15">JCM 15089</strain>
    </source>
</reference>
<dbReference type="EC" id="2.5.1.75" evidence="10"/>
<evidence type="ECO:0000256" key="10">
    <source>
        <dbReference type="HAMAP-Rule" id="MF_00185"/>
    </source>
</evidence>
<dbReference type="PANTHER" id="PTHR11088">
    <property type="entry name" value="TRNA DIMETHYLALLYLTRANSFERASE"/>
    <property type="match status" value="1"/>
</dbReference>
<comment type="catalytic activity">
    <reaction evidence="9 10 11">
        <text>adenosine(37) in tRNA + dimethylallyl diphosphate = N(6)-dimethylallyladenosine(37) in tRNA + diphosphate</text>
        <dbReference type="Rhea" id="RHEA:26482"/>
        <dbReference type="Rhea" id="RHEA-COMP:10162"/>
        <dbReference type="Rhea" id="RHEA-COMP:10375"/>
        <dbReference type="ChEBI" id="CHEBI:33019"/>
        <dbReference type="ChEBI" id="CHEBI:57623"/>
        <dbReference type="ChEBI" id="CHEBI:74411"/>
        <dbReference type="ChEBI" id="CHEBI:74415"/>
        <dbReference type="EC" id="2.5.1.75"/>
    </reaction>
</comment>
<evidence type="ECO:0000256" key="1">
    <source>
        <dbReference type="ARBA" id="ARBA00001946"/>
    </source>
</evidence>
<keyword evidence="15" id="KW-1185">Reference proteome</keyword>
<evidence type="ECO:0000256" key="2">
    <source>
        <dbReference type="ARBA" id="ARBA00003213"/>
    </source>
</evidence>
<dbReference type="SUPFAM" id="SSF52540">
    <property type="entry name" value="P-loop containing nucleoside triphosphate hydrolases"/>
    <property type="match status" value="1"/>
</dbReference>
<evidence type="ECO:0000256" key="7">
    <source>
        <dbReference type="ARBA" id="ARBA00022840"/>
    </source>
</evidence>